<evidence type="ECO:0000256" key="5">
    <source>
        <dbReference type="ARBA" id="ARBA00013151"/>
    </source>
</evidence>
<dbReference type="NCBIfam" id="TIGR00874">
    <property type="entry name" value="talAB"/>
    <property type="match status" value="1"/>
</dbReference>
<evidence type="ECO:0000313" key="13">
    <source>
        <dbReference type="EMBL" id="SBT20816.1"/>
    </source>
</evidence>
<dbReference type="HAMAP" id="MF_00492">
    <property type="entry name" value="Transaldolase_1"/>
    <property type="match status" value="1"/>
</dbReference>
<evidence type="ECO:0000256" key="6">
    <source>
        <dbReference type="ARBA" id="ARBA00022490"/>
    </source>
</evidence>
<dbReference type="RefSeq" id="WP_067038365.1">
    <property type="nucleotide sequence ID" value="NZ_FLRA01000024.1"/>
</dbReference>
<keyword evidence="14" id="KW-1185">Reference proteome</keyword>
<comment type="catalytic activity">
    <reaction evidence="10 11">
        <text>D-sedoheptulose 7-phosphate + D-glyceraldehyde 3-phosphate = D-erythrose 4-phosphate + beta-D-fructose 6-phosphate</text>
        <dbReference type="Rhea" id="RHEA:17053"/>
        <dbReference type="ChEBI" id="CHEBI:16897"/>
        <dbReference type="ChEBI" id="CHEBI:57483"/>
        <dbReference type="ChEBI" id="CHEBI:57634"/>
        <dbReference type="ChEBI" id="CHEBI:59776"/>
        <dbReference type="EC" id="2.2.1.2"/>
    </reaction>
</comment>
<dbReference type="OrthoDB" id="9809101at2"/>
<dbReference type="AlphaFoldDB" id="A0A1C3JVI7"/>
<gene>
    <name evidence="11 12" type="primary">tal</name>
    <name evidence="12" type="ORF">MGA5115_03270</name>
    <name evidence="13" type="ORF">MGA5116_01403</name>
</gene>
<comment type="subcellular location">
    <subcellularLocation>
        <location evidence="2 11">Cytoplasm</location>
    </subcellularLocation>
</comment>
<dbReference type="GO" id="GO:0005829">
    <property type="term" value="C:cytosol"/>
    <property type="evidence" value="ECO:0007669"/>
    <property type="project" value="TreeGrafter"/>
</dbReference>
<evidence type="ECO:0000313" key="12">
    <source>
        <dbReference type="EMBL" id="SBT19109.1"/>
    </source>
</evidence>
<feature type="active site" description="Schiff-base intermediate with substrate" evidence="11">
    <location>
        <position position="132"/>
    </location>
</feature>
<evidence type="ECO:0000256" key="9">
    <source>
        <dbReference type="ARBA" id="ARBA00023270"/>
    </source>
</evidence>
<evidence type="ECO:0000256" key="11">
    <source>
        <dbReference type="HAMAP-Rule" id="MF_00492"/>
    </source>
</evidence>
<dbReference type="NCBIfam" id="NF009001">
    <property type="entry name" value="PRK12346.1"/>
    <property type="match status" value="1"/>
</dbReference>
<dbReference type="InterPro" id="IPR001585">
    <property type="entry name" value="TAL/FSA"/>
</dbReference>
<reference evidence="12 15" key="2">
    <citation type="submission" date="2016-06" db="EMBL/GenBank/DDBJ databases">
        <authorList>
            <person name="Kjaerup R.B."/>
            <person name="Dalgaard T.S."/>
            <person name="Juul-Madsen H.R."/>
        </authorList>
    </citation>
    <scope>NUCLEOTIDE SEQUENCE [LARGE SCALE GENOMIC DNA]</scope>
    <source>
        <strain evidence="12 15">CECT 5115</strain>
    </source>
</reference>
<keyword evidence="6 11" id="KW-0963">Cytoplasm</keyword>
<protein>
    <recommendedName>
        <fullName evidence="5 11">Transaldolase</fullName>
        <ecNumber evidence="5 11">2.2.1.2</ecNumber>
    </recommendedName>
</protein>
<dbReference type="PANTHER" id="PTHR10683">
    <property type="entry name" value="TRANSALDOLASE"/>
    <property type="match status" value="1"/>
</dbReference>
<keyword evidence="8 11" id="KW-0570">Pentose shunt</keyword>
<dbReference type="Proteomes" id="UP000092840">
    <property type="component" value="Unassembled WGS sequence"/>
</dbReference>
<dbReference type="PROSITE" id="PS01054">
    <property type="entry name" value="TRANSALDOLASE_1"/>
    <property type="match status" value="1"/>
</dbReference>
<dbReference type="CDD" id="cd00957">
    <property type="entry name" value="Transaldolase_TalAB"/>
    <property type="match status" value="1"/>
</dbReference>
<keyword evidence="9 11" id="KW-0704">Schiff base</keyword>
<dbReference type="UniPathway" id="UPA00115">
    <property type="reaction ID" value="UER00414"/>
</dbReference>
<comment type="function">
    <text evidence="1 11">Transaldolase is important for the balance of metabolites in the pentose-phosphate pathway.</text>
</comment>
<dbReference type="InterPro" id="IPR004730">
    <property type="entry name" value="Transaldolase_1"/>
</dbReference>
<keyword evidence="7 11" id="KW-0808">Transferase</keyword>
<dbReference type="PANTHER" id="PTHR10683:SF18">
    <property type="entry name" value="TRANSALDOLASE"/>
    <property type="match status" value="1"/>
</dbReference>
<accession>A0A1C3JVI7</accession>
<evidence type="ECO:0000313" key="15">
    <source>
        <dbReference type="Proteomes" id="UP000092871"/>
    </source>
</evidence>
<dbReference type="EMBL" id="FLRB01000009">
    <property type="protein sequence ID" value="SBT20816.1"/>
    <property type="molecule type" value="Genomic_DNA"/>
</dbReference>
<evidence type="ECO:0000256" key="10">
    <source>
        <dbReference type="ARBA" id="ARBA00048810"/>
    </source>
</evidence>
<dbReference type="SUPFAM" id="SSF51569">
    <property type="entry name" value="Aldolase"/>
    <property type="match status" value="1"/>
</dbReference>
<sequence length="316" mass="35062">MSTKLSQLKEFTTIVADTGDITAIKDYLPEDATTNPSLMLKAAQIPEYAPFIDQAVAWAKEQSSDKAQQIIDANDKLAVIVGSEILKYVPGRISTEVDARLSYDKEATIEKARRLIKLYEEAGISKDRVLIKTASTWEGIKAAEELEKEGINCNLTLLFSFTQAQACAEAGVFLISPFVGRILDWYKKSTGEEYTAETDPGVVSVTEIYNYYKQHGYKTIVMGASFRNIGEIEQLAGCDRLTISPNLLEELKKDEGKLERKLVPTSDVSTAGEPITEQAFRWALSEDAMATEKLAEGIRNFAVDQRKLEALLEAKL</sequence>
<evidence type="ECO:0000256" key="7">
    <source>
        <dbReference type="ARBA" id="ARBA00022679"/>
    </source>
</evidence>
<evidence type="ECO:0000256" key="1">
    <source>
        <dbReference type="ARBA" id="ARBA00003518"/>
    </source>
</evidence>
<dbReference type="EC" id="2.2.1.2" evidence="5 11"/>
<dbReference type="Proteomes" id="UP000092871">
    <property type="component" value="Unassembled WGS sequence"/>
</dbReference>
<organism evidence="12 15">
    <name type="scientific">Marinomonas gallaica</name>
    <dbReference type="NCBI Taxonomy" id="1806667"/>
    <lineage>
        <taxon>Bacteria</taxon>
        <taxon>Pseudomonadati</taxon>
        <taxon>Pseudomonadota</taxon>
        <taxon>Gammaproteobacteria</taxon>
        <taxon>Oceanospirillales</taxon>
        <taxon>Oceanospirillaceae</taxon>
        <taxon>Marinomonas</taxon>
    </lineage>
</organism>
<dbReference type="GO" id="GO:0006098">
    <property type="term" value="P:pentose-phosphate shunt"/>
    <property type="evidence" value="ECO:0007669"/>
    <property type="project" value="UniProtKB-UniRule"/>
</dbReference>
<evidence type="ECO:0000256" key="4">
    <source>
        <dbReference type="ARBA" id="ARBA00008012"/>
    </source>
</evidence>
<evidence type="ECO:0000313" key="14">
    <source>
        <dbReference type="Proteomes" id="UP000092840"/>
    </source>
</evidence>
<name>A0A1C3JVI7_9GAMM</name>
<dbReference type="EMBL" id="FLRA01000024">
    <property type="protein sequence ID" value="SBT19109.1"/>
    <property type="molecule type" value="Genomic_DNA"/>
</dbReference>
<dbReference type="InterPro" id="IPR013785">
    <property type="entry name" value="Aldolase_TIM"/>
</dbReference>
<dbReference type="GO" id="GO:0005975">
    <property type="term" value="P:carbohydrate metabolic process"/>
    <property type="evidence" value="ECO:0007669"/>
    <property type="project" value="InterPro"/>
</dbReference>
<evidence type="ECO:0000256" key="8">
    <source>
        <dbReference type="ARBA" id="ARBA00023126"/>
    </source>
</evidence>
<proteinExistence type="inferred from homology"/>
<dbReference type="Gene3D" id="3.20.20.70">
    <property type="entry name" value="Aldolase class I"/>
    <property type="match status" value="1"/>
</dbReference>
<evidence type="ECO:0000256" key="2">
    <source>
        <dbReference type="ARBA" id="ARBA00004496"/>
    </source>
</evidence>
<comment type="pathway">
    <text evidence="3 11">Carbohydrate degradation; pentose phosphate pathway; D-glyceraldehyde 3-phosphate and beta-D-fructose 6-phosphate from D-ribose 5-phosphate and D-xylulose 5-phosphate (non-oxidative stage): step 2/3.</text>
</comment>
<reference evidence="13 14" key="1">
    <citation type="submission" date="2016-06" db="EMBL/GenBank/DDBJ databases">
        <authorList>
            <person name="Rodrigo-Torres L."/>
            <person name="Arahal D.R."/>
        </authorList>
    </citation>
    <scope>NUCLEOTIDE SEQUENCE [LARGE SCALE GENOMIC DNA]</scope>
    <source>
        <strain evidence="13 14">CECT 5116</strain>
    </source>
</reference>
<dbReference type="GO" id="GO:0004801">
    <property type="term" value="F:transaldolase activity"/>
    <property type="evidence" value="ECO:0007669"/>
    <property type="project" value="UniProtKB-UniRule"/>
</dbReference>
<dbReference type="FunFam" id="3.20.20.70:FF:000002">
    <property type="entry name" value="Transaldolase"/>
    <property type="match status" value="1"/>
</dbReference>
<evidence type="ECO:0000256" key="3">
    <source>
        <dbReference type="ARBA" id="ARBA00004857"/>
    </source>
</evidence>
<comment type="similarity">
    <text evidence="4 11">Belongs to the transaldolase family. Type 1 subfamily.</text>
</comment>
<dbReference type="InterPro" id="IPR018225">
    <property type="entry name" value="Transaldolase_AS"/>
</dbReference>
<dbReference type="Pfam" id="PF00923">
    <property type="entry name" value="TAL_FSA"/>
    <property type="match status" value="1"/>
</dbReference>